<dbReference type="SUPFAM" id="SSF56112">
    <property type="entry name" value="Protein kinase-like (PK-like)"/>
    <property type="match status" value="1"/>
</dbReference>
<evidence type="ECO:0000313" key="9">
    <source>
        <dbReference type="Proteomes" id="UP000185904"/>
    </source>
</evidence>
<evidence type="ECO:0008006" key="10">
    <source>
        <dbReference type="Google" id="ProtNLM"/>
    </source>
</evidence>
<accession>A0A178CC55</accession>
<dbReference type="Pfam" id="PF00498">
    <property type="entry name" value="FHA"/>
    <property type="match status" value="1"/>
</dbReference>
<evidence type="ECO:0000313" key="8">
    <source>
        <dbReference type="EMBL" id="OAL26816.1"/>
    </source>
</evidence>
<feature type="compositionally biased region" description="Polar residues" evidence="5">
    <location>
        <begin position="577"/>
        <end position="597"/>
    </location>
</feature>
<dbReference type="SMART" id="SM00220">
    <property type="entry name" value="S_TKc"/>
    <property type="match status" value="1"/>
</dbReference>
<dbReference type="Proteomes" id="UP000185904">
    <property type="component" value="Unassembled WGS sequence"/>
</dbReference>
<sequence length="856" mass="95891">MSTLPSSSVRRVGSAWGSSSKPSPAGMLIHKNQKGKILGREKIYPNHEIVIGRDNDRCQYVLNDPYISKRHLRVYTVVYENDEPCEIDTLVYAEDLSQNGTYWNGSLIGKGNGGFLLSDNDVLRLSRQTYLIFTATSSGASKENFDHAQEAEMAKFGKDYVLTDRLLGAGTFGRVYMAIEQMARRQVACKVVDLRKLGPRPLLQFGRPEEPAPAEEVDSVAQRRKLKAWVDQRKRENALERKICAYYREVEILTSISHPNIVGIEKVYITDNTIAGDLFSYIELRNGKLLEVEAAVIVRQILVALRFLHNKNIVHRDIKPDNVLMSSQAAGCRVILTDFGAARRIESKLHRMSSIIGTHEYAAPEILGYARSNLEPERPGYTRSVDMWAVGCVSVVLLTGGLAFSDPLTNTYSEKLARDCNLKFLHQSTEWQAVRQRPREFVERLLVLDEDARMTAEDALAHSWFSNEVHKNDFGNLYQRTIRDWRPRTPKFPVVEFRDSGSIRKLLSSLGLRDATKRSSSRPPSPIEPPYKPFPRNMHLGLWPRRDPDERLSEEVLSAIKKWSPRSAESLRMRAGSKSSRATLPTSQSSDPGTMSVSRKPRAASEPPRNRLTYQSQQKPTDADLESCQRAFISKESKGFTPARSGINESFSRTATSKDRQNPEGARSRFPFSTISSSPEPAIQDGLSGSRFKSFGELSTNNVISEFVIPRNLGNMLSDNQSSINIKSNDGSNPACDITTTPRKQGKLKRRVSTTQATVKASKKKKRRRGSIFELAEDSDTEDTSGPPGLSSRRSIFDLANDDGENDNQGRPRVDRGSPRAQRLPLLVHRPKKPASASASAEVPPPPYASKLYLPR</sequence>
<dbReference type="InterPro" id="IPR008984">
    <property type="entry name" value="SMAD_FHA_dom_sf"/>
</dbReference>
<dbReference type="PROSITE" id="PS00108">
    <property type="entry name" value="PROTEIN_KINASE_ST"/>
    <property type="match status" value="1"/>
</dbReference>
<protein>
    <recommendedName>
        <fullName evidence="10">CAMK protein kinase</fullName>
    </recommendedName>
</protein>
<dbReference type="Pfam" id="PF00069">
    <property type="entry name" value="Pkinase"/>
    <property type="match status" value="1"/>
</dbReference>
<dbReference type="CDD" id="cd22670">
    <property type="entry name" value="FHA_MEK1-like"/>
    <property type="match status" value="1"/>
</dbReference>
<feature type="compositionally biased region" description="Basic and acidic residues" evidence="5">
    <location>
        <begin position="808"/>
        <end position="818"/>
    </location>
</feature>
<dbReference type="InterPro" id="IPR008271">
    <property type="entry name" value="Ser/Thr_kinase_AS"/>
</dbReference>
<dbReference type="InterPro" id="IPR011009">
    <property type="entry name" value="Kinase-like_dom_sf"/>
</dbReference>
<organism evidence="8 9">
    <name type="scientific">Fonsecaea nubica</name>
    <dbReference type="NCBI Taxonomy" id="856822"/>
    <lineage>
        <taxon>Eukaryota</taxon>
        <taxon>Fungi</taxon>
        <taxon>Dikarya</taxon>
        <taxon>Ascomycota</taxon>
        <taxon>Pezizomycotina</taxon>
        <taxon>Eurotiomycetes</taxon>
        <taxon>Chaetothyriomycetidae</taxon>
        <taxon>Chaetothyriales</taxon>
        <taxon>Herpotrichiellaceae</taxon>
        <taxon>Fonsecaea</taxon>
    </lineage>
</organism>
<dbReference type="GeneID" id="34593354"/>
<dbReference type="SUPFAM" id="SSF49879">
    <property type="entry name" value="SMAD/FHA domain"/>
    <property type="match status" value="1"/>
</dbReference>
<dbReference type="PROSITE" id="PS50006">
    <property type="entry name" value="FHA_DOMAIN"/>
    <property type="match status" value="1"/>
</dbReference>
<dbReference type="PANTHER" id="PTHR24347">
    <property type="entry name" value="SERINE/THREONINE-PROTEIN KINASE"/>
    <property type="match status" value="1"/>
</dbReference>
<name>A0A178CC55_9EURO</name>
<feature type="domain" description="Protein kinase" evidence="7">
    <location>
        <begin position="161"/>
        <end position="465"/>
    </location>
</feature>
<dbReference type="InterPro" id="IPR017441">
    <property type="entry name" value="Protein_kinase_ATP_BS"/>
</dbReference>
<feature type="region of interest" description="Disordered" evidence="5">
    <location>
        <begin position="724"/>
        <end position="856"/>
    </location>
</feature>
<comment type="caution">
    <text evidence="8">The sequence shown here is derived from an EMBL/GenBank/DDBJ whole genome shotgun (WGS) entry which is preliminary data.</text>
</comment>
<feature type="domain" description="FHA" evidence="6">
    <location>
        <begin position="49"/>
        <end position="108"/>
    </location>
</feature>
<evidence type="ECO:0000256" key="3">
    <source>
        <dbReference type="ARBA" id="ARBA00022840"/>
    </source>
</evidence>
<evidence type="ECO:0000259" key="7">
    <source>
        <dbReference type="PROSITE" id="PS50011"/>
    </source>
</evidence>
<dbReference type="Gene3D" id="1.10.510.10">
    <property type="entry name" value="Transferase(Phosphotransferase) domain 1"/>
    <property type="match status" value="1"/>
</dbReference>
<feature type="region of interest" description="Disordered" evidence="5">
    <location>
        <begin position="567"/>
        <end position="688"/>
    </location>
</feature>
<dbReference type="InterPro" id="IPR000719">
    <property type="entry name" value="Prot_kinase_dom"/>
</dbReference>
<evidence type="ECO:0000256" key="4">
    <source>
        <dbReference type="PROSITE-ProRule" id="PRU10141"/>
    </source>
</evidence>
<reference evidence="8 9" key="1">
    <citation type="submission" date="2016-03" db="EMBL/GenBank/DDBJ databases">
        <title>The draft genome sequence of Fonsecaea nubica causative agent of cutaneous subcutaneous infection in human host.</title>
        <authorList>
            <person name="Costa F."/>
            <person name="Sybren D.H."/>
            <person name="Raittz R.T."/>
            <person name="Weiss V.A."/>
            <person name="Leao A.C."/>
            <person name="Gomes R."/>
            <person name="De Souza E.M."/>
            <person name="Pedrosa F.O."/>
            <person name="Steffens M.B."/>
            <person name="Bombassaro A."/>
            <person name="Tadra-Sfeir M.Z."/>
            <person name="Moreno L.F."/>
            <person name="Najafzadeh M.J."/>
            <person name="Felipe M.S."/>
            <person name="Teixeira M."/>
            <person name="Sun J."/>
            <person name="Xi L."/>
            <person name="Castro M.A."/>
            <person name="Vicente V.A."/>
        </authorList>
    </citation>
    <scope>NUCLEOTIDE SEQUENCE [LARGE SCALE GENOMIC DNA]</scope>
    <source>
        <strain evidence="8 9">CBS 269.64</strain>
    </source>
</reference>
<dbReference type="RefSeq" id="XP_022495820.1">
    <property type="nucleotide sequence ID" value="XM_022648225.1"/>
</dbReference>
<dbReference type="Gene3D" id="3.30.200.20">
    <property type="entry name" value="Phosphorylase Kinase, domain 1"/>
    <property type="match status" value="1"/>
</dbReference>
<evidence type="ECO:0000259" key="6">
    <source>
        <dbReference type="PROSITE" id="PS50006"/>
    </source>
</evidence>
<evidence type="ECO:0000256" key="1">
    <source>
        <dbReference type="ARBA" id="ARBA00005575"/>
    </source>
</evidence>
<dbReference type="InterPro" id="IPR000253">
    <property type="entry name" value="FHA_dom"/>
</dbReference>
<dbReference type="OrthoDB" id="74764at2759"/>
<keyword evidence="9" id="KW-1185">Reference proteome</keyword>
<feature type="compositionally biased region" description="Pro residues" evidence="5">
    <location>
        <begin position="523"/>
        <end position="533"/>
    </location>
</feature>
<feature type="compositionally biased region" description="Polar residues" evidence="5">
    <location>
        <begin position="724"/>
        <end position="743"/>
    </location>
</feature>
<dbReference type="GO" id="GO:0005524">
    <property type="term" value="F:ATP binding"/>
    <property type="evidence" value="ECO:0007669"/>
    <property type="project" value="UniProtKB-UniRule"/>
</dbReference>
<feature type="binding site" evidence="4">
    <location>
        <position position="190"/>
    </location>
    <ligand>
        <name>ATP</name>
        <dbReference type="ChEBI" id="CHEBI:30616"/>
    </ligand>
</feature>
<feature type="region of interest" description="Disordered" evidence="5">
    <location>
        <begin position="1"/>
        <end position="28"/>
    </location>
</feature>
<dbReference type="EMBL" id="LVCJ01000099">
    <property type="protein sequence ID" value="OAL26816.1"/>
    <property type="molecule type" value="Genomic_DNA"/>
</dbReference>
<dbReference type="AlphaFoldDB" id="A0A178CC55"/>
<feature type="compositionally biased region" description="Basic residues" evidence="5">
    <location>
        <begin position="761"/>
        <end position="770"/>
    </location>
</feature>
<keyword evidence="2 4" id="KW-0547">Nucleotide-binding</keyword>
<dbReference type="SMART" id="SM00240">
    <property type="entry name" value="FHA"/>
    <property type="match status" value="1"/>
</dbReference>
<evidence type="ECO:0000256" key="2">
    <source>
        <dbReference type="ARBA" id="ARBA00022741"/>
    </source>
</evidence>
<gene>
    <name evidence="8" type="ORF">AYO20_09958</name>
</gene>
<feature type="region of interest" description="Disordered" evidence="5">
    <location>
        <begin position="512"/>
        <end position="539"/>
    </location>
</feature>
<dbReference type="Gene3D" id="2.60.200.20">
    <property type="match status" value="1"/>
</dbReference>
<evidence type="ECO:0000256" key="5">
    <source>
        <dbReference type="SAM" id="MobiDB-lite"/>
    </source>
</evidence>
<proteinExistence type="inferred from homology"/>
<dbReference type="PROSITE" id="PS00107">
    <property type="entry name" value="PROTEIN_KINASE_ATP"/>
    <property type="match status" value="1"/>
</dbReference>
<dbReference type="GO" id="GO:0004672">
    <property type="term" value="F:protein kinase activity"/>
    <property type="evidence" value="ECO:0007669"/>
    <property type="project" value="InterPro"/>
</dbReference>
<keyword evidence="3 4" id="KW-0067">ATP-binding</keyword>
<dbReference type="PROSITE" id="PS50011">
    <property type="entry name" value="PROTEIN_KINASE_DOM"/>
    <property type="match status" value="1"/>
</dbReference>
<comment type="similarity">
    <text evidence="1">Belongs to the protein kinase superfamily. CAMK Ser/Thr protein kinase family. CHEK2 subfamily.</text>
</comment>